<dbReference type="GO" id="GO:0046688">
    <property type="term" value="P:response to copper ion"/>
    <property type="evidence" value="ECO:0007669"/>
    <property type="project" value="UniProtKB-UniRule"/>
</dbReference>
<organism evidence="10 11">
    <name type="scientific">Kushneria indalinina DSM 14324</name>
    <dbReference type="NCBI Taxonomy" id="1122140"/>
    <lineage>
        <taxon>Bacteria</taxon>
        <taxon>Pseudomonadati</taxon>
        <taxon>Pseudomonadota</taxon>
        <taxon>Gammaproteobacteria</taxon>
        <taxon>Oceanospirillales</taxon>
        <taxon>Halomonadaceae</taxon>
        <taxon>Kushneria</taxon>
    </lineage>
</organism>
<evidence type="ECO:0000256" key="3">
    <source>
        <dbReference type="ARBA" id="ARBA00022723"/>
    </source>
</evidence>
<evidence type="ECO:0000313" key="10">
    <source>
        <dbReference type="EMBL" id="REC94714.1"/>
    </source>
</evidence>
<feature type="signal peptide" evidence="8">
    <location>
        <begin position="1"/>
        <end position="29"/>
    </location>
</feature>
<name>A0A3D9DWL7_9GAMM</name>
<dbReference type="SUPFAM" id="SSF81296">
    <property type="entry name" value="E set domains"/>
    <property type="match status" value="1"/>
</dbReference>
<keyword evidence="3 7" id="KW-0479">Metal-binding</keyword>
<dbReference type="Pfam" id="PF04234">
    <property type="entry name" value="CopC"/>
    <property type="match status" value="1"/>
</dbReference>
<comment type="caution">
    <text evidence="10">The sequence shown here is derived from an EMBL/GenBank/DDBJ whole genome shotgun (WGS) entry which is preliminary data.</text>
</comment>
<dbReference type="GO" id="GO:0042597">
    <property type="term" value="C:periplasmic space"/>
    <property type="evidence" value="ECO:0007669"/>
    <property type="project" value="UniProtKB-SubCell"/>
</dbReference>
<dbReference type="InterPro" id="IPR014755">
    <property type="entry name" value="Cu-Rt/internalin_Ig-like"/>
</dbReference>
<comment type="subcellular location">
    <subcellularLocation>
        <location evidence="1 7">Periplasm</location>
    </subcellularLocation>
</comment>
<keyword evidence="5 7" id="KW-0574">Periplasm</keyword>
<dbReference type="NCBIfam" id="NF033814">
    <property type="entry name" value="copper_CopC"/>
    <property type="match status" value="1"/>
</dbReference>
<evidence type="ECO:0000313" key="11">
    <source>
        <dbReference type="Proteomes" id="UP000256334"/>
    </source>
</evidence>
<dbReference type="InterPro" id="IPR007348">
    <property type="entry name" value="CopC_dom"/>
</dbReference>
<evidence type="ECO:0000256" key="7">
    <source>
        <dbReference type="RuleBase" id="RU369037"/>
    </source>
</evidence>
<gene>
    <name evidence="10" type="ORF">C8D72_1540</name>
</gene>
<dbReference type="PANTHER" id="PTHR34820:SF4">
    <property type="entry name" value="INNER MEMBRANE PROTEIN YEBZ"/>
    <property type="match status" value="1"/>
</dbReference>
<keyword evidence="11" id="KW-1185">Reference proteome</keyword>
<evidence type="ECO:0000256" key="4">
    <source>
        <dbReference type="ARBA" id="ARBA00022729"/>
    </source>
</evidence>
<dbReference type="RefSeq" id="WP_211308804.1">
    <property type="nucleotide sequence ID" value="NZ_QRDJ01000007.1"/>
</dbReference>
<dbReference type="EMBL" id="QRDJ01000007">
    <property type="protein sequence ID" value="REC94714.1"/>
    <property type="molecule type" value="Genomic_DNA"/>
</dbReference>
<dbReference type="GO" id="GO:0005886">
    <property type="term" value="C:plasma membrane"/>
    <property type="evidence" value="ECO:0007669"/>
    <property type="project" value="TreeGrafter"/>
</dbReference>
<dbReference type="InterPro" id="IPR032694">
    <property type="entry name" value="CopC/D"/>
</dbReference>
<evidence type="ECO:0000256" key="6">
    <source>
        <dbReference type="ARBA" id="ARBA00023008"/>
    </source>
</evidence>
<comment type="similarity">
    <text evidence="2 7">Belongs to the CopC family.</text>
</comment>
<evidence type="ECO:0000256" key="1">
    <source>
        <dbReference type="ARBA" id="ARBA00004418"/>
    </source>
</evidence>
<accession>A0A3D9DWL7</accession>
<sequence>MKTALRWRTSVWMAPVLLGALMISGQALAHAHLKASSPGEGESISAPHEITLSFSEGLELAFSEVDVVGTDGNSVELDEARLQDGGRTLVTPISDELESGSYDVHWHVLSVDGHKTQGQYRFDVSP</sequence>
<evidence type="ECO:0000259" key="9">
    <source>
        <dbReference type="Pfam" id="PF04234"/>
    </source>
</evidence>
<comment type="function">
    <text evidence="7">Involved in copper resistance.</text>
</comment>
<dbReference type="GO" id="GO:0006825">
    <property type="term" value="P:copper ion transport"/>
    <property type="evidence" value="ECO:0007669"/>
    <property type="project" value="InterPro"/>
</dbReference>
<evidence type="ECO:0000256" key="2">
    <source>
        <dbReference type="ARBA" id="ARBA00010509"/>
    </source>
</evidence>
<dbReference type="GO" id="GO:0005507">
    <property type="term" value="F:copper ion binding"/>
    <property type="evidence" value="ECO:0007669"/>
    <property type="project" value="UniProtKB-UniRule"/>
</dbReference>
<feature type="domain" description="CopC" evidence="9">
    <location>
        <begin position="30"/>
        <end position="124"/>
    </location>
</feature>
<dbReference type="InterPro" id="IPR014756">
    <property type="entry name" value="Ig_E-set"/>
</dbReference>
<dbReference type="Proteomes" id="UP000256334">
    <property type="component" value="Unassembled WGS sequence"/>
</dbReference>
<keyword evidence="4 7" id="KW-0732">Signal</keyword>
<proteinExistence type="inferred from homology"/>
<dbReference type="Gene3D" id="2.60.40.1220">
    <property type="match status" value="1"/>
</dbReference>
<feature type="chain" id="PRO_5017830373" description="Copper resistance protein C" evidence="8">
    <location>
        <begin position="30"/>
        <end position="126"/>
    </location>
</feature>
<evidence type="ECO:0000256" key="5">
    <source>
        <dbReference type="ARBA" id="ARBA00022764"/>
    </source>
</evidence>
<dbReference type="AlphaFoldDB" id="A0A3D9DWL7"/>
<evidence type="ECO:0000256" key="8">
    <source>
        <dbReference type="SAM" id="SignalP"/>
    </source>
</evidence>
<dbReference type="PANTHER" id="PTHR34820">
    <property type="entry name" value="INNER MEMBRANE PROTEIN YEBZ"/>
    <property type="match status" value="1"/>
</dbReference>
<protein>
    <recommendedName>
        <fullName evidence="7">Copper resistance protein C</fullName>
    </recommendedName>
</protein>
<dbReference type="InterPro" id="IPR047685">
    <property type="entry name" value="CopC-like"/>
</dbReference>
<reference evidence="10 11" key="1">
    <citation type="submission" date="2018-07" db="EMBL/GenBank/DDBJ databases">
        <title>Genomic Encyclopedia of Type Strains, Phase IV (KMG-IV): sequencing the most valuable type-strain genomes for metagenomic binning, comparative biology and taxonomic classification.</title>
        <authorList>
            <person name="Goeker M."/>
        </authorList>
    </citation>
    <scope>NUCLEOTIDE SEQUENCE [LARGE SCALE GENOMIC DNA]</scope>
    <source>
        <strain evidence="10 11">DSM 14324</strain>
    </source>
</reference>
<keyword evidence="6 7" id="KW-0186">Copper</keyword>